<organism evidence="10 11">
    <name type="scientific">Candidatus Promineifilum breve</name>
    <dbReference type="NCBI Taxonomy" id="1806508"/>
    <lineage>
        <taxon>Bacteria</taxon>
        <taxon>Bacillati</taxon>
        <taxon>Chloroflexota</taxon>
        <taxon>Ardenticatenia</taxon>
        <taxon>Candidatus Promineifilales</taxon>
        <taxon>Candidatus Promineifilaceae</taxon>
        <taxon>Candidatus Promineifilum</taxon>
    </lineage>
</organism>
<dbReference type="EMBL" id="LN890655">
    <property type="protein sequence ID" value="CUS04824.2"/>
    <property type="molecule type" value="Genomic_DNA"/>
</dbReference>
<dbReference type="PROSITE" id="PS01224">
    <property type="entry name" value="ARGC"/>
    <property type="match status" value="1"/>
</dbReference>
<dbReference type="PANTHER" id="PTHR32338">
    <property type="entry name" value="N-ACETYL-GAMMA-GLUTAMYL-PHOSPHATE REDUCTASE, CHLOROPLASTIC-RELATED-RELATED"/>
    <property type="match status" value="1"/>
</dbReference>
<evidence type="ECO:0000256" key="7">
    <source>
        <dbReference type="HAMAP-Rule" id="MF_00150"/>
    </source>
</evidence>
<dbReference type="CDD" id="cd23934">
    <property type="entry name" value="AGPR_1_C"/>
    <property type="match status" value="1"/>
</dbReference>
<dbReference type="AlphaFoldDB" id="A0A160T4M8"/>
<dbReference type="GO" id="GO:0005737">
    <property type="term" value="C:cytoplasm"/>
    <property type="evidence" value="ECO:0007669"/>
    <property type="project" value="UniProtKB-SubCell"/>
</dbReference>
<dbReference type="SMART" id="SM00859">
    <property type="entry name" value="Semialdhyde_dh"/>
    <property type="match status" value="1"/>
</dbReference>
<sequence>MIKAGIFGATGYTGLELVKLLRRHPAADIAFVASQSQAGKTLRDVFPAAPALPLIAGADAPLDAIDVAFLCLPHAAAAETATVALAAGTRVIDLSADFRLRDAATYAHWYAHDHPAPHLLAEAVYGLTEVYRAELPGARLVANPGCYPTSVLLALWPLLRAGLPIAEPIIADSKSGVSGAGRTPTQTSHFVEVADNFSAYKIGRAHRHLPEMEQAIAQWRAAAPALIFSPHLLPVPRGILSTIYVTFEKDVAEADLRDLYTAAYDGEPFVSVLPRGQTAALAHVTHTNRCAIGLTLTGRTLILTSAIDNLIKGAAGQAVQNMNVVFGCDETAGLE</sequence>
<evidence type="ECO:0000256" key="5">
    <source>
        <dbReference type="ARBA" id="ARBA00023002"/>
    </source>
</evidence>
<reference evidence="10" key="1">
    <citation type="submission" date="2016-01" db="EMBL/GenBank/DDBJ databases">
        <authorList>
            <person name="Mcilroy J.S."/>
            <person name="Karst M S."/>
            <person name="Albertsen M."/>
        </authorList>
    </citation>
    <scope>NUCLEOTIDE SEQUENCE</scope>
    <source>
        <strain evidence="10">Cfx-K</strain>
    </source>
</reference>
<keyword evidence="5 7" id="KW-0560">Oxidoreductase</keyword>
<keyword evidence="7" id="KW-0963">Cytoplasm</keyword>
<keyword evidence="2 7" id="KW-0055">Arginine biosynthesis</keyword>
<dbReference type="NCBIfam" id="TIGR01850">
    <property type="entry name" value="argC"/>
    <property type="match status" value="1"/>
</dbReference>
<dbReference type="Gene3D" id="3.30.360.10">
    <property type="entry name" value="Dihydrodipicolinate Reductase, domain 2"/>
    <property type="match status" value="1"/>
</dbReference>
<dbReference type="RefSeq" id="WP_095044108.1">
    <property type="nucleotide sequence ID" value="NZ_LN890655.1"/>
</dbReference>
<evidence type="ECO:0000256" key="4">
    <source>
        <dbReference type="ARBA" id="ARBA00022857"/>
    </source>
</evidence>
<dbReference type="UniPathway" id="UPA00068">
    <property type="reaction ID" value="UER00108"/>
</dbReference>
<dbReference type="CDD" id="cd17895">
    <property type="entry name" value="AGPR_1_N"/>
    <property type="match status" value="1"/>
</dbReference>
<proteinExistence type="inferred from homology"/>
<dbReference type="SUPFAM" id="SSF55347">
    <property type="entry name" value="Glyceraldehyde-3-phosphate dehydrogenase-like, C-terminal domain"/>
    <property type="match status" value="1"/>
</dbReference>
<dbReference type="FunFam" id="3.30.360.10:FF:000014">
    <property type="entry name" value="N-acetyl-gamma-glutamyl-phosphate reductase"/>
    <property type="match status" value="1"/>
</dbReference>
<comment type="pathway">
    <text evidence="1 7">Amino-acid biosynthesis; L-arginine biosynthesis; N(2)-acetyl-L-ornithine from L-glutamate: step 3/4.</text>
</comment>
<dbReference type="InterPro" id="IPR036291">
    <property type="entry name" value="NAD(P)-bd_dom_sf"/>
</dbReference>
<evidence type="ECO:0000256" key="2">
    <source>
        <dbReference type="ARBA" id="ARBA00022571"/>
    </source>
</evidence>
<gene>
    <name evidence="7 10" type="primary">argC</name>
    <name evidence="10" type="ORF">CFX0092_A2946</name>
</gene>
<evidence type="ECO:0000259" key="9">
    <source>
        <dbReference type="SMART" id="SM00859"/>
    </source>
</evidence>
<dbReference type="GO" id="GO:0003942">
    <property type="term" value="F:N-acetyl-gamma-glutamyl-phosphate reductase activity"/>
    <property type="evidence" value="ECO:0007669"/>
    <property type="project" value="UniProtKB-UniRule"/>
</dbReference>
<dbReference type="EC" id="1.2.1.38" evidence="7"/>
<evidence type="ECO:0000256" key="1">
    <source>
        <dbReference type="ARBA" id="ARBA00004862"/>
    </source>
</evidence>
<dbReference type="Pfam" id="PF01118">
    <property type="entry name" value="Semialdhyde_dh"/>
    <property type="match status" value="1"/>
</dbReference>
<dbReference type="KEGG" id="pbf:CFX0092_A2946"/>
<dbReference type="GO" id="GO:0006526">
    <property type="term" value="P:L-arginine biosynthetic process"/>
    <property type="evidence" value="ECO:0007669"/>
    <property type="project" value="UniProtKB-UniRule"/>
</dbReference>
<dbReference type="Gene3D" id="3.40.50.720">
    <property type="entry name" value="NAD(P)-binding Rossmann-like Domain"/>
    <property type="match status" value="1"/>
</dbReference>
<feature type="active site" evidence="7 8">
    <location>
        <position position="146"/>
    </location>
</feature>
<dbReference type="InterPro" id="IPR058924">
    <property type="entry name" value="AGPR_dimerisation_dom"/>
</dbReference>
<dbReference type="HAMAP" id="MF_00150">
    <property type="entry name" value="ArgC_type1"/>
    <property type="match status" value="1"/>
</dbReference>
<dbReference type="InterPro" id="IPR023013">
    <property type="entry name" value="AGPR_AS"/>
</dbReference>
<evidence type="ECO:0000256" key="3">
    <source>
        <dbReference type="ARBA" id="ARBA00022605"/>
    </source>
</evidence>
<dbReference type="GO" id="GO:0070401">
    <property type="term" value="F:NADP+ binding"/>
    <property type="evidence" value="ECO:0007669"/>
    <property type="project" value="InterPro"/>
</dbReference>
<dbReference type="InterPro" id="IPR000706">
    <property type="entry name" value="AGPR_type-1"/>
</dbReference>
<comment type="subcellular location">
    <subcellularLocation>
        <location evidence="7">Cytoplasm</location>
    </subcellularLocation>
</comment>
<dbReference type="Proteomes" id="UP000215027">
    <property type="component" value="Chromosome I"/>
</dbReference>
<evidence type="ECO:0000256" key="8">
    <source>
        <dbReference type="PROSITE-ProRule" id="PRU10010"/>
    </source>
</evidence>
<keyword evidence="4 7" id="KW-0521">NADP</keyword>
<evidence type="ECO:0000256" key="6">
    <source>
        <dbReference type="ARBA" id="ARBA00050557"/>
    </source>
</evidence>
<dbReference type="SUPFAM" id="SSF51735">
    <property type="entry name" value="NAD(P)-binding Rossmann-fold domains"/>
    <property type="match status" value="1"/>
</dbReference>
<name>A0A160T4M8_9CHLR</name>
<protein>
    <recommendedName>
        <fullName evidence="7">N-acetyl-gamma-glutamyl-phosphate reductase</fullName>
        <shortName evidence="7">AGPR</shortName>
        <ecNumber evidence="7">1.2.1.38</ecNumber>
    </recommendedName>
    <alternativeName>
        <fullName evidence="7">N-acetyl-glutamate semialdehyde dehydrogenase</fullName>
        <shortName evidence="7">NAGSA dehydrogenase</shortName>
    </alternativeName>
</protein>
<accession>A0A160T4M8</accession>
<comment type="similarity">
    <text evidence="7">Belongs to the NAGSA dehydrogenase family. Type 1 subfamily.</text>
</comment>
<keyword evidence="3 7" id="KW-0028">Amino-acid biosynthesis</keyword>
<dbReference type="InterPro" id="IPR000534">
    <property type="entry name" value="Semialdehyde_DH_NAD-bd"/>
</dbReference>
<comment type="function">
    <text evidence="7">Catalyzes the NADPH-dependent reduction of N-acetyl-5-glutamyl phosphate to yield N-acetyl-L-glutamate 5-semialdehyde.</text>
</comment>
<dbReference type="GO" id="GO:0051287">
    <property type="term" value="F:NAD binding"/>
    <property type="evidence" value="ECO:0007669"/>
    <property type="project" value="InterPro"/>
</dbReference>
<dbReference type="OrthoDB" id="9801289at2"/>
<feature type="domain" description="Semialdehyde dehydrogenase NAD-binding" evidence="9">
    <location>
        <begin position="3"/>
        <end position="138"/>
    </location>
</feature>
<evidence type="ECO:0000313" key="11">
    <source>
        <dbReference type="Proteomes" id="UP000215027"/>
    </source>
</evidence>
<comment type="catalytic activity">
    <reaction evidence="6 7">
        <text>N-acetyl-L-glutamate 5-semialdehyde + phosphate + NADP(+) = N-acetyl-L-glutamyl 5-phosphate + NADPH + H(+)</text>
        <dbReference type="Rhea" id="RHEA:21588"/>
        <dbReference type="ChEBI" id="CHEBI:15378"/>
        <dbReference type="ChEBI" id="CHEBI:29123"/>
        <dbReference type="ChEBI" id="CHEBI:43474"/>
        <dbReference type="ChEBI" id="CHEBI:57783"/>
        <dbReference type="ChEBI" id="CHEBI:57936"/>
        <dbReference type="ChEBI" id="CHEBI:58349"/>
        <dbReference type="EC" id="1.2.1.38"/>
    </reaction>
</comment>
<evidence type="ECO:0000313" key="10">
    <source>
        <dbReference type="EMBL" id="CUS04824.2"/>
    </source>
</evidence>
<dbReference type="Pfam" id="PF22698">
    <property type="entry name" value="Semialdhyde_dhC_1"/>
    <property type="match status" value="1"/>
</dbReference>
<dbReference type="InterPro" id="IPR050085">
    <property type="entry name" value="AGPR"/>
</dbReference>
<keyword evidence="11" id="KW-1185">Reference proteome</keyword>
<dbReference type="PANTHER" id="PTHR32338:SF10">
    <property type="entry name" value="N-ACETYL-GAMMA-GLUTAMYL-PHOSPHATE REDUCTASE, CHLOROPLASTIC-RELATED"/>
    <property type="match status" value="1"/>
</dbReference>